<dbReference type="EMBL" id="PUEJ01000001">
    <property type="protein sequence ID" value="PRH89178.1"/>
    <property type="molecule type" value="Genomic_DNA"/>
</dbReference>
<feature type="domain" description="Periplasmic binding protein" evidence="4">
    <location>
        <begin position="40"/>
        <end position="285"/>
    </location>
</feature>
<name>A0A2S9QIK0_9HYPH</name>
<gene>
    <name evidence="5" type="ORF">C5L14_00875</name>
</gene>
<reference evidence="5 6" key="1">
    <citation type="submission" date="2018-02" db="EMBL/GenBank/DDBJ databases">
        <title>Whole genome sequencing of endophytic bacterium.</title>
        <authorList>
            <person name="Eedara R."/>
            <person name="Podile A.R."/>
        </authorList>
    </citation>
    <scope>NUCLEOTIDE SEQUENCE [LARGE SCALE GENOMIC DNA]</scope>
    <source>
        <strain evidence="5 6">RP1T</strain>
    </source>
</reference>
<comment type="similarity">
    <text evidence="2">Belongs to the bacterial solute-binding protein 2 family.</text>
</comment>
<dbReference type="Proteomes" id="UP000237682">
    <property type="component" value="Unassembled WGS sequence"/>
</dbReference>
<accession>A0A2S9QIK0</accession>
<evidence type="ECO:0000313" key="5">
    <source>
        <dbReference type="EMBL" id="PRH89178.1"/>
    </source>
</evidence>
<dbReference type="PANTHER" id="PTHR30036">
    <property type="entry name" value="D-XYLOSE-BINDING PERIPLASMIC PROTEIN"/>
    <property type="match status" value="1"/>
</dbReference>
<dbReference type="PANTHER" id="PTHR30036:SF7">
    <property type="entry name" value="ABC TRANSPORTER PERIPLASMIC-BINDING PROTEIN YPHF"/>
    <property type="match status" value="1"/>
</dbReference>
<dbReference type="GO" id="GO:0030288">
    <property type="term" value="C:outer membrane-bounded periplasmic space"/>
    <property type="evidence" value="ECO:0007669"/>
    <property type="project" value="TreeGrafter"/>
</dbReference>
<keyword evidence="3" id="KW-0732">Signal</keyword>
<dbReference type="InterPro" id="IPR050555">
    <property type="entry name" value="Bact_Solute-Bind_Prot2"/>
</dbReference>
<evidence type="ECO:0000256" key="3">
    <source>
        <dbReference type="SAM" id="SignalP"/>
    </source>
</evidence>
<dbReference type="AlphaFoldDB" id="A0A2S9QIK0"/>
<comment type="caution">
    <text evidence="5">The sequence shown here is derived from an EMBL/GenBank/DDBJ whole genome shotgun (WGS) entry which is preliminary data.</text>
</comment>
<dbReference type="InterPro" id="IPR025997">
    <property type="entry name" value="SBP_2_dom"/>
</dbReference>
<dbReference type="SUPFAM" id="SSF53822">
    <property type="entry name" value="Periplasmic binding protein-like I"/>
    <property type="match status" value="1"/>
</dbReference>
<evidence type="ECO:0000256" key="1">
    <source>
        <dbReference type="ARBA" id="ARBA00004418"/>
    </source>
</evidence>
<proteinExistence type="inferred from homology"/>
<dbReference type="RefSeq" id="WP_105860144.1">
    <property type="nucleotide sequence ID" value="NZ_PUEJ01000001.1"/>
</dbReference>
<comment type="subcellular location">
    <subcellularLocation>
        <location evidence="1">Periplasm</location>
    </subcellularLocation>
</comment>
<evidence type="ECO:0000256" key="2">
    <source>
        <dbReference type="ARBA" id="ARBA00007639"/>
    </source>
</evidence>
<dbReference type="OrthoDB" id="9803959at2"/>
<protein>
    <submittedName>
        <fullName evidence="5">ABC transporter substrate-binding protein</fullName>
    </submittedName>
</protein>
<keyword evidence="6" id="KW-1185">Reference proteome</keyword>
<dbReference type="Gene3D" id="3.40.50.2300">
    <property type="match status" value="2"/>
</dbReference>
<dbReference type="Pfam" id="PF13407">
    <property type="entry name" value="Peripla_BP_4"/>
    <property type="match status" value="1"/>
</dbReference>
<feature type="signal peptide" evidence="3">
    <location>
        <begin position="1"/>
        <end position="24"/>
    </location>
</feature>
<sequence>MMKLGLKLAAAAALLAAAITAPQAQEQQKTFYLLSHGGPSDAFWIDWNAGATKACDQLKVTCKISFSGGDMAAQKEAFNSAIAAKPDGIATTSAQPGLWTEEVKAAKAAGIPIVFYNTDDVATGRQAYVGADLKEAGVTWARYLVDKKLVKQGDKVFLPVEVPGASYQQLETEGIASVFDPLGIKYDVVDCGTDPAGIIAKMTDYMVANKPPAVIALGDSVAASVKRVFEGAGVSAGQVPVVGWGNSRETAEAVKAGYVNAAAWQYPSAQGFMPVALLNLAASGQPIGYDVHTFSLYDASSVEPILKLYAGK</sequence>
<dbReference type="InterPro" id="IPR028082">
    <property type="entry name" value="Peripla_BP_I"/>
</dbReference>
<evidence type="ECO:0000259" key="4">
    <source>
        <dbReference type="Pfam" id="PF13407"/>
    </source>
</evidence>
<feature type="chain" id="PRO_5015711518" evidence="3">
    <location>
        <begin position="25"/>
        <end position="312"/>
    </location>
</feature>
<dbReference type="GO" id="GO:0030246">
    <property type="term" value="F:carbohydrate binding"/>
    <property type="evidence" value="ECO:0007669"/>
    <property type="project" value="TreeGrafter"/>
</dbReference>
<organism evidence="5 6">
    <name type="scientific">Labrys okinawensis</name>
    <dbReference type="NCBI Taxonomy" id="346911"/>
    <lineage>
        <taxon>Bacteria</taxon>
        <taxon>Pseudomonadati</taxon>
        <taxon>Pseudomonadota</taxon>
        <taxon>Alphaproteobacteria</taxon>
        <taxon>Hyphomicrobiales</taxon>
        <taxon>Xanthobacteraceae</taxon>
        <taxon>Labrys</taxon>
    </lineage>
</organism>
<dbReference type="CDD" id="cd19966">
    <property type="entry name" value="PBP1_ABC_sugar_binding-like"/>
    <property type="match status" value="1"/>
</dbReference>
<evidence type="ECO:0000313" key="6">
    <source>
        <dbReference type="Proteomes" id="UP000237682"/>
    </source>
</evidence>